<dbReference type="SUPFAM" id="SSF48452">
    <property type="entry name" value="TPR-like"/>
    <property type="match status" value="4"/>
</dbReference>
<dbReference type="InterPro" id="IPR019734">
    <property type="entry name" value="TPR_rpt"/>
</dbReference>
<dbReference type="PROSITE" id="PS51257">
    <property type="entry name" value="PROKAR_LIPOPROTEIN"/>
    <property type="match status" value="1"/>
</dbReference>
<dbReference type="PANTHER" id="PTHR12558">
    <property type="entry name" value="CELL DIVISION CYCLE 16,23,27"/>
    <property type="match status" value="1"/>
</dbReference>
<comment type="caution">
    <text evidence="2">The sequence shown here is derived from an EMBL/GenBank/DDBJ whole genome shotgun (WGS) entry which is preliminary data.</text>
</comment>
<dbReference type="AlphaFoldDB" id="A0A0F9UWJ7"/>
<organism evidence="2">
    <name type="scientific">marine sediment metagenome</name>
    <dbReference type="NCBI Taxonomy" id="412755"/>
    <lineage>
        <taxon>unclassified sequences</taxon>
        <taxon>metagenomes</taxon>
        <taxon>ecological metagenomes</taxon>
    </lineage>
</organism>
<dbReference type="Pfam" id="PF13174">
    <property type="entry name" value="TPR_6"/>
    <property type="match status" value="1"/>
</dbReference>
<dbReference type="Pfam" id="PF14559">
    <property type="entry name" value="TPR_19"/>
    <property type="match status" value="1"/>
</dbReference>
<accession>A0A0F9UWJ7</accession>
<name>A0A0F9UWJ7_9ZZZZ</name>
<dbReference type="EMBL" id="LAZR01000521">
    <property type="protein sequence ID" value="KKN65566.1"/>
    <property type="molecule type" value="Genomic_DNA"/>
</dbReference>
<proteinExistence type="predicted"/>
<dbReference type="Pfam" id="PF13181">
    <property type="entry name" value="TPR_8"/>
    <property type="match status" value="3"/>
</dbReference>
<keyword evidence="1" id="KW-0175">Coiled coil</keyword>
<dbReference type="Gene3D" id="1.25.40.10">
    <property type="entry name" value="Tetratricopeptide repeat domain"/>
    <property type="match status" value="5"/>
</dbReference>
<sequence>MSKSKTFRILIVASMLTVALSSCGASSDSAASFVESGKALLAEGKTNKARLEFKNAIQIDPRQAEPFYQLALLDEKEQKWKAMFANLTTVEQLAPDHYDAIVKLGQIHLLAGNFDIAMEKADKVLAADKNNVLAHVLRASINMKQQHLDEATQDIDQALALDSKNMEAISVKTLILQQQGQSSRALAVLADAIKQHPDELSLILIKLSILEQQKNYAEMEVVYKSLMVKYPDAVWVPVSMAKLLNMQDRYNDAKQVLQAFIDAHPDEKQAKLLLISLTQTKEPDQAITLLGQYIEQDKTNYDLRFAKVKLELASNKKEQAVAELKQIVEMDKDGNSGRQAQVLLAGLDLQDGNVKAAETAVQSVLATSPEDEGALLLKANIDIMNKNIDTAVTNLRLVLRNNPESEQALVLLAQAYMISGSAELADDNFRQALVVNPGNTVAALSVANSLMKERDLNRTEEVLVNALKQDPNKESLLQALAQVRIFKKDWVGSEAVVDTLRADSKESAVAYFLNGRIAQGQEQYSNAIEEYKLALAIQPDMTRALQGLAYSSIQLGQKPALLDFLKKFIEDNPRQFDAYGVLSSVYVQDKAWAEAIDTVEKGLTLEPKWQGGYSLLASSYAAQNMTDKVFETYHRGIEANPDSNFLSLQLASEYERNGDFEKAKTLYETVLDKDPSIEPAINNLASLYTDQFNSEENLKKALDLSSRFKNSTEPYYLDTYAWVNVQLNNLSDAQPILERVVKLSPDVAVFNYHLGVLYSKKDNTDKADEYLTKAKTIADEQGDKILSDKIDELLAK</sequence>
<dbReference type="SMART" id="SM00028">
    <property type="entry name" value="TPR"/>
    <property type="match status" value="13"/>
</dbReference>
<dbReference type="PANTHER" id="PTHR12558:SF13">
    <property type="entry name" value="CELL DIVISION CYCLE PROTEIN 27 HOMOLOG"/>
    <property type="match status" value="1"/>
</dbReference>
<reference evidence="2" key="1">
    <citation type="journal article" date="2015" name="Nature">
        <title>Complex archaea that bridge the gap between prokaryotes and eukaryotes.</title>
        <authorList>
            <person name="Spang A."/>
            <person name="Saw J.H."/>
            <person name="Jorgensen S.L."/>
            <person name="Zaremba-Niedzwiedzka K."/>
            <person name="Martijn J."/>
            <person name="Lind A.E."/>
            <person name="van Eijk R."/>
            <person name="Schleper C."/>
            <person name="Guy L."/>
            <person name="Ettema T.J."/>
        </authorList>
    </citation>
    <scope>NUCLEOTIDE SEQUENCE</scope>
</reference>
<dbReference type="Pfam" id="PF13432">
    <property type="entry name" value="TPR_16"/>
    <property type="match status" value="1"/>
</dbReference>
<dbReference type="InterPro" id="IPR011990">
    <property type="entry name" value="TPR-like_helical_dom_sf"/>
</dbReference>
<gene>
    <name evidence="2" type="ORF">LCGC14_0480390</name>
</gene>
<evidence type="ECO:0000313" key="2">
    <source>
        <dbReference type="EMBL" id="KKN65566.1"/>
    </source>
</evidence>
<dbReference type="PROSITE" id="PS50005">
    <property type="entry name" value="TPR"/>
    <property type="match status" value="4"/>
</dbReference>
<protein>
    <submittedName>
        <fullName evidence="2">Uncharacterized protein</fullName>
    </submittedName>
</protein>
<evidence type="ECO:0000256" key="1">
    <source>
        <dbReference type="SAM" id="Coils"/>
    </source>
</evidence>
<feature type="coiled-coil region" evidence="1">
    <location>
        <begin position="303"/>
        <end position="330"/>
    </location>
</feature>